<dbReference type="InterPro" id="IPR036047">
    <property type="entry name" value="F-box-like_dom_sf"/>
</dbReference>
<keyword evidence="3" id="KW-0648">Protein biosynthesis</keyword>
<dbReference type="Gene3D" id="2.40.50.140">
    <property type="entry name" value="Nucleic acid-binding proteins"/>
    <property type="match status" value="1"/>
</dbReference>
<dbReference type="GO" id="GO:0003723">
    <property type="term" value="F:RNA binding"/>
    <property type="evidence" value="ECO:0007669"/>
    <property type="project" value="InterPro"/>
</dbReference>
<evidence type="ECO:0000256" key="2">
    <source>
        <dbReference type="ARBA" id="ARBA00022540"/>
    </source>
</evidence>
<dbReference type="EMBL" id="BPWL01000010">
    <property type="protein sequence ID" value="GJJ14866.1"/>
    <property type="molecule type" value="Genomic_DNA"/>
</dbReference>
<dbReference type="FunFam" id="2.40.50.140:FF:000015">
    <property type="entry name" value="Eukaryotic translation initiation factor 2 subunit alpha"/>
    <property type="match status" value="1"/>
</dbReference>
<sequence length="811" mass="91763">MPLNWENSFLKGVTAYRVSQFDEALLHFNEAIANGGQRYNVYDSRAATFEKLGQVKNALHDSRKVIELAPTMRQVLDLIAWLQGYIRAAKLFLNSMKYDAAEQVIKMGLSCLPTSPPIRRMELEALQEKISKIRDKQRSSFSKLPVEIVLHIFGYIVETDRLSPILLSLVSTQWRSFVLSKPFYWRHLVLSNRDPVGKAQEWNNRSKSNIQQLVLRRTISSKQLIACFNKLGPCLFKNLRSFHSEIRLSSVFSQLFQSKIVESIEPSFCLDLEELRLSPDRQPTPPRDSDSKLTHIFVPKERRLHTLVVEHTELSWTKMISGLTSLRTVVLRWTNISFTIIDVLRANQQLVNLTLEGDSELVKVPNSPGLPHIELPELTRLELIGPMELVNFISLLNLPALEQLELSGILSKAHTIFAHLPQVPGELRHLHIRNCDFDTKLILPVISALSKLESLTITHHGGDINTIVDLLSRQDETGQLESLHPRLRQVNFSHSPCLTGGSLVRLVKSRLATKDVARIEAVIIDGCPKIDHSVPVWLKSRVEQLEYNNIEGMILLSELSRRRIRSIQKLIRVGRNEVVVVLRVDKEKGYIDLSKRRVSPEDITKCEERFTKSKTVASIMRHVASRTGGVHPVNGEKEGGNIEEEESLETEEERLESLYESIAWPLGKKYGHPYDAFKLALTEPEQVFSDLPNPVPEATIQFLQATIARRLTPQPIKLRADIELTCYQPAGIDAIKKALKAGELYAAVERLERAIEVIQSTIEEQGGELVVKMKPKAVSDTDEQDLAQLMAKAGQENAEVSGDDDDEEEGL</sequence>
<evidence type="ECO:0000313" key="8">
    <source>
        <dbReference type="Proteomes" id="UP001050691"/>
    </source>
</evidence>
<accession>A0AAV5AJN6</accession>
<feature type="compositionally biased region" description="Acidic residues" evidence="4">
    <location>
        <begin position="801"/>
        <end position="811"/>
    </location>
</feature>
<gene>
    <name evidence="7" type="ORF">Clacol_009135</name>
</gene>
<dbReference type="InterPro" id="IPR003029">
    <property type="entry name" value="S1_domain"/>
</dbReference>
<dbReference type="InterPro" id="IPR011990">
    <property type="entry name" value="TPR-like_helical_dom_sf"/>
</dbReference>
<dbReference type="Gene3D" id="3.80.10.10">
    <property type="entry name" value="Ribonuclease Inhibitor"/>
    <property type="match status" value="1"/>
</dbReference>
<organism evidence="7 8">
    <name type="scientific">Clathrus columnatus</name>
    <dbReference type="NCBI Taxonomy" id="1419009"/>
    <lineage>
        <taxon>Eukaryota</taxon>
        <taxon>Fungi</taxon>
        <taxon>Dikarya</taxon>
        <taxon>Basidiomycota</taxon>
        <taxon>Agaricomycotina</taxon>
        <taxon>Agaricomycetes</taxon>
        <taxon>Phallomycetidae</taxon>
        <taxon>Phallales</taxon>
        <taxon>Clathraceae</taxon>
        <taxon>Clathrus</taxon>
    </lineage>
</organism>
<evidence type="ECO:0000313" key="7">
    <source>
        <dbReference type="EMBL" id="GJJ14866.1"/>
    </source>
</evidence>
<dbReference type="CDD" id="cd04452">
    <property type="entry name" value="S1_IF2_alpha"/>
    <property type="match status" value="1"/>
</dbReference>
<dbReference type="Gene3D" id="3.30.70.1130">
    <property type="entry name" value="EIF_2_alpha"/>
    <property type="match status" value="2"/>
</dbReference>
<evidence type="ECO:0000256" key="4">
    <source>
        <dbReference type="SAM" id="MobiDB-lite"/>
    </source>
</evidence>
<keyword evidence="2" id="KW-0396">Initiation factor</keyword>
<evidence type="ECO:0008006" key="9">
    <source>
        <dbReference type="Google" id="ProtNLM"/>
    </source>
</evidence>
<dbReference type="InterPro" id="IPR024054">
    <property type="entry name" value="TIF2_asu_middle_sf"/>
</dbReference>
<comment type="caution">
    <text evidence="7">The sequence shown here is derived from an EMBL/GenBank/DDBJ whole genome shotgun (WGS) entry which is preliminary data.</text>
</comment>
<dbReference type="PROSITE" id="PS50126">
    <property type="entry name" value="S1"/>
    <property type="match status" value="1"/>
</dbReference>
<protein>
    <recommendedName>
        <fullName evidence="9">Eukaryotic translation initiation factor 2 subunit alpha</fullName>
    </recommendedName>
</protein>
<dbReference type="GO" id="GO:0043022">
    <property type="term" value="F:ribosome binding"/>
    <property type="evidence" value="ECO:0007669"/>
    <property type="project" value="TreeGrafter"/>
</dbReference>
<dbReference type="Proteomes" id="UP001050691">
    <property type="component" value="Unassembled WGS sequence"/>
</dbReference>
<dbReference type="SUPFAM" id="SSF110993">
    <property type="entry name" value="eIF-2-alpha, C-terminal domain"/>
    <property type="match status" value="1"/>
</dbReference>
<feature type="region of interest" description="Disordered" evidence="4">
    <location>
        <begin position="789"/>
        <end position="811"/>
    </location>
</feature>
<dbReference type="InterPro" id="IPR001810">
    <property type="entry name" value="F-box_dom"/>
</dbReference>
<dbReference type="SUPFAM" id="SSF48452">
    <property type="entry name" value="TPR-like"/>
    <property type="match status" value="1"/>
</dbReference>
<dbReference type="Pfam" id="PF12937">
    <property type="entry name" value="F-box-like"/>
    <property type="match status" value="1"/>
</dbReference>
<evidence type="ECO:0000259" key="6">
    <source>
        <dbReference type="PROSITE" id="PS50181"/>
    </source>
</evidence>
<dbReference type="InterPro" id="IPR032675">
    <property type="entry name" value="LRR_dom_sf"/>
</dbReference>
<dbReference type="GO" id="GO:0033290">
    <property type="term" value="C:eukaryotic 48S preinitiation complex"/>
    <property type="evidence" value="ECO:0007669"/>
    <property type="project" value="TreeGrafter"/>
</dbReference>
<dbReference type="SUPFAM" id="SSF52047">
    <property type="entry name" value="RNI-like"/>
    <property type="match status" value="1"/>
</dbReference>
<dbReference type="PROSITE" id="PS50181">
    <property type="entry name" value="FBOX"/>
    <property type="match status" value="1"/>
</dbReference>
<feature type="domain" description="F-box" evidence="6">
    <location>
        <begin position="138"/>
        <end position="188"/>
    </location>
</feature>
<evidence type="ECO:0000256" key="3">
    <source>
        <dbReference type="ARBA" id="ARBA00022917"/>
    </source>
</evidence>
<feature type="domain" description="S1 motif" evidence="5">
    <location>
        <begin position="521"/>
        <end position="596"/>
    </location>
</feature>
<proteinExistence type="inferred from homology"/>
<evidence type="ECO:0000256" key="1">
    <source>
        <dbReference type="ARBA" id="ARBA00007223"/>
    </source>
</evidence>
<dbReference type="AlphaFoldDB" id="A0AAV5AJN6"/>
<dbReference type="SUPFAM" id="SSF116742">
    <property type="entry name" value="eIF2alpha middle domain-like"/>
    <property type="match status" value="1"/>
</dbReference>
<dbReference type="Gene3D" id="1.20.1280.50">
    <property type="match status" value="1"/>
</dbReference>
<name>A0AAV5AJN6_9AGAM</name>
<dbReference type="GO" id="GO:0003743">
    <property type="term" value="F:translation initiation factor activity"/>
    <property type="evidence" value="ECO:0007669"/>
    <property type="project" value="UniProtKB-KW"/>
</dbReference>
<dbReference type="GO" id="GO:0005850">
    <property type="term" value="C:eukaryotic translation initiation factor 2 complex"/>
    <property type="evidence" value="ECO:0007669"/>
    <property type="project" value="TreeGrafter"/>
</dbReference>
<dbReference type="Pfam" id="PF00575">
    <property type="entry name" value="S1"/>
    <property type="match status" value="1"/>
</dbReference>
<dbReference type="Pfam" id="PF07541">
    <property type="entry name" value="EIF_2_alpha"/>
    <property type="match status" value="1"/>
</dbReference>
<dbReference type="InterPro" id="IPR044126">
    <property type="entry name" value="S1_IF2_alpha"/>
</dbReference>
<dbReference type="InterPro" id="IPR012340">
    <property type="entry name" value="NA-bd_OB-fold"/>
</dbReference>
<dbReference type="SUPFAM" id="SSF81383">
    <property type="entry name" value="F-box domain"/>
    <property type="match status" value="1"/>
</dbReference>
<dbReference type="InterPro" id="IPR024055">
    <property type="entry name" value="TIF2_asu_C"/>
</dbReference>
<evidence type="ECO:0000259" key="5">
    <source>
        <dbReference type="PROSITE" id="PS50126"/>
    </source>
</evidence>
<keyword evidence="8" id="KW-1185">Reference proteome</keyword>
<reference evidence="7" key="1">
    <citation type="submission" date="2021-10" db="EMBL/GenBank/DDBJ databases">
        <title>De novo Genome Assembly of Clathrus columnatus (Basidiomycota, Fungi) Using Illumina and Nanopore Sequence Data.</title>
        <authorList>
            <person name="Ogiso-Tanaka E."/>
            <person name="Itagaki H."/>
            <person name="Hosoya T."/>
            <person name="Hosaka K."/>
        </authorList>
    </citation>
    <scope>NUCLEOTIDE SEQUENCE</scope>
    <source>
        <strain evidence="7">MO-923</strain>
    </source>
</reference>
<comment type="similarity">
    <text evidence="1">Belongs to the eIF-2-alpha family.</text>
</comment>
<dbReference type="PANTHER" id="PTHR10602:SF0">
    <property type="entry name" value="EUKARYOTIC TRANSLATION INITIATION FACTOR 2 SUBUNIT 1"/>
    <property type="match status" value="1"/>
</dbReference>
<dbReference type="Gene3D" id="1.25.40.10">
    <property type="entry name" value="Tetratricopeptide repeat domain"/>
    <property type="match status" value="1"/>
</dbReference>
<dbReference type="InterPro" id="IPR011488">
    <property type="entry name" value="TIF_2_asu"/>
</dbReference>
<dbReference type="PANTHER" id="PTHR10602">
    <property type="entry name" value="EUKARYOTIC TRANSLATION INITIATION FACTOR 2 SUBUNIT 1"/>
    <property type="match status" value="1"/>
</dbReference>
<dbReference type="Gene3D" id="1.10.150.190">
    <property type="entry name" value="Translation initiation factor 2, subunit 1, domain 2"/>
    <property type="match status" value="1"/>
</dbReference>